<dbReference type="EMBL" id="CP073767">
    <property type="protein sequence ID" value="UWZ54994.1"/>
    <property type="molecule type" value="Genomic_DNA"/>
</dbReference>
<dbReference type="Pfam" id="PF13424">
    <property type="entry name" value="TPR_12"/>
    <property type="match status" value="2"/>
</dbReference>
<evidence type="ECO:0000313" key="8">
    <source>
        <dbReference type="Proteomes" id="UP001058003"/>
    </source>
</evidence>
<dbReference type="GO" id="GO:0000160">
    <property type="term" value="P:phosphorelay signal transduction system"/>
    <property type="evidence" value="ECO:0007669"/>
    <property type="project" value="InterPro"/>
</dbReference>
<dbReference type="Gene3D" id="3.40.50.300">
    <property type="entry name" value="P-loop containing nucleotide triphosphate hydrolases"/>
    <property type="match status" value="1"/>
</dbReference>
<dbReference type="Proteomes" id="UP001058003">
    <property type="component" value="Chromosome"/>
</dbReference>
<comment type="similarity">
    <text evidence="1">Belongs to the AfsR/DnrI/RedD regulatory family.</text>
</comment>
<dbReference type="SUPFAM" id="SSF52540">
    <property type="entry name" value="P-loop containing nucleoside triphosphate hydrolases"/>
    <property type="match status" value="1"/>
</dbReference>
<dbReference type="SMART" id="SM00028">
    <property type="entry name" value="TPR"/>
    <property type="match status" value="5"/>
</dbReference>
<dbReference type="SUPFAM" id="SSF48452">
    <property type="entry name" value="TPR-like"/>
    <property type="match status" value="3"/>
</dbReference>
<dbReference type="InterPro" id="IPR027417">
    <property type="entry name" value="P-loop_NTPase"/>
</dbReference>
<dbReference type="InterPro" id="IPR011990">
    <property type="entry name" value="TPR-like_helical_dom_sf"/>
</dbReference>
<keyword evidence="3 5" id="KW-0238">DNA-binding</keyword>
<dbReference type="InterPro" id="IPR036388">
    <property type="entry name" value="WH-like_DNA-bd_sf"/>
</dbReference>
<dbReference type="InterPro" id="IPR051677">
    <property type="entry name" value="AfsR-DnrI-RedD_regulator"/>
</dbReference>
<dbReference type="Pfam" id="PF00486">
    <property type="entry name" value="Trans_reg_C"/>
    <property type="match status" value="1"/>
</dbReference>
<dbReference type="AlphaFoldDB" id="A0A9Q9IKE7"/>
<dbReference type="PANTHER" id="PTHR35807">
    <property type="entry name" value="TRANSCRIPTIONAL REGULATOR REDD-RELATED"/>
    <property type="match status" value="1"/>
</dbReference>
<organism evidence="7 8">
    <name type="scientific">Dactylosporangium aurantiacum</name>
    <dbReference type="NCBI Taxonomy" id="35754"/>
    <lineage>
        <taxon>Bacteria</taxon>
        <taxon>Bacillati</taxon>
        <taxon>Actinomycetota</taxon>
        <taxon>Actinomycetes</taxon>
        <taxon>Micromonosporales</taxon>
        <taxon>Micromonosporaceae</taxon>
        <taxon>Dactylosporangium</taxon>
    </lineage>
</organism>
<evidence type="ECO:0000256" key="2">
    <source>
        <dbReference type="ARBA" id="ARBA00023015"/>
    </source>
</evidence>
<name>A0A9Q9IKE7_9ACTN</name>
<dbReference type="InterPro" id="IPR019734">
    <property type="entry name" value="TPR_rpt"/>
</dbReference>
<protein>
    <submittedName>
        <fullName evidence="7">Tetratricopeptide repeat protein</fullName>
    </submittedName>
</protein>
<dbReference type="InterPro" id="IPR016032">
    <property type="entry name" value="Sig_transdc_resp-reg_C-effctor"/>
</dbReference>
<dbReference type="KEGG" id="daur:Daura_01515"/>
<dbReference type="RefSeq" id="WP_081971338.1">
    <property type="nucleotide sequence ID" value="NZ_CP073767.1"/>
</dbReference>
<proteinExistence type="inferred from homology"/>
<dbReference type="SMART" id="SM00862">
    <property type="entry name" value="Trans_reg_C"/>
    <property type="match status" value="1"/>
</dbReference>
<evidence type="ECO:0000256" key="1">
    <source>
        <dbReference type="ARBA" id="ARBA00005820"/>
    </source>
</evidence>
<evidence type="ECO:0000259" key="6">
    <source>
        <dbReference type="PROSITE" id="PS51755"/>
    </source>
</evidence>
<dbReference type="PROSITE" id="PS51755">
    <property type="entry name" value="OMPR_PHOB"/>
    <property type="match status" value="1"/>
</dbReference>
<keyword evidence="8" id="KW-1185">Reference proteome</keyword>
<dbReference type="Gene3D" id="1.10.10.10">
    <property type="entry name" value="Winged helix-like DNA-binding domain superfamily/Winged helix DNA-binding domain"/>
    <property type="match status" value="2"/>
</dbReference>
<evidence type="ECO:0000256" key="4">
    <source>
        <dbReference type="ARBA" id="ARBA00023163"/>
    </source>
</evidence>
<dbReference type="Pfam" id="PF03704">
    <property type="entry name" value="BTAD"/>
    <property type="match status" value="1"/>
</dbReference>
<dbReference type="PANTHER" id="PTHR35807:SF1">
    <property type="entry name" value="TRANSCRIPTIONAL REGULATOR REDD"/>
    <property type="match status" value="1"/>
</dbReference>
<dbReference type="Gene3D" id="1.25.40.10">
    <property type="entry name" value="Tetratricopeptide repeat domain"/>
    <property type="match status" value="3"/>
</dbReference>
<accession>A0A9Q9IKE7</accession>
<feature type="DNA-binding region" description="OmpR/PhoB-type" evidence="5">
    <location>
        <begin position="38"/>
        <end position="139"/>
    </location>
</feature>
<keyword evidence="4" id="KW-0804">Transcription</keyword>
<keyword evidence="2" id="KW-0805">Transcription regulation</keyword>
<feature type="domain" description="OmpR/PhoB-type" evidence="6">
    <location>
        <begin position="38"/>
        <end position="139"/>
    </location>
</feature>
<dbReference type="InterPro" id="IPR005158">
    <property type="entry name" value="BTAD"/>
</dbReference>
<reference evidence="7" key="1">
    <citation type="submission" date="2021-04" db="EMBL/GenBank/DDBJ databases">
        <title>Dactylosporangium aurantiacum NRRL B-8018 full assembly.</title>
        <authorList>
            <person name="Hartkoorn R.C."/>
            <person name="Beaudoing E."/>
            <person name="Hot D."/>
        </authorList>
    </citation>
    <scope>NUCLEOTIDE SEQUENCE</scope>
    <source>
        <strain evidence="7">NRRL B-8018</strain>
    </source>
</reference>
<dbReference type="InterPro" id="IPR001867">
    <property type="entry name" value="OmpR/PhoB-type_DNA-bd"/>
</dbReference>
<gene>
    <name evidence="7" type="ORF">Daura_01515</name>
</gene>
<dbReference type="PRINTS" id="PR00364">
    <property type="entry name" value="DISEASERSIST"/>
</dbReference>
<dbReference type="SUPFAM" id="SSF46894">
    <property type="entry name" value="C-terminal effector domain of the bipartite response regulators"/>
    <property type="match status" value="1"/>
</dbReference>
<evidence type="ECO:0000313" key="7">
    <source>
        <dbReference type="EMBL" id="UWZ54994.1"/>
    </source>
</evidence>
<dbReference type="GO" id="GO:0006355">
    <property type="term" value="P:regulation of DNA-templated transcription"/>
    <property type="evidence" value="ECO:0007669"/>
    <property type="project" value="InterPro"/>
</dbReference>
<dbReference type="CDD" id="cd15831">
    <property type="entry name" value="BTAD"/>
    <property type="match status" value="1"/>
</dbReference>
<evidence type="ECO:0000256" key="5">
    <source>
        <dbReference type="PROSITE-ProRule" id="PRU01091"/>
    </source>
</evidence>
<dbReference type="GO" id="GO:0003677">
    <property type="term" value="F:DNA binding"/>
    <property type="evidence" value="ECO:0007669"/>
    <property type="project" value="UniProtKB-UniRule"/>
</dbReference>
<dbReference type="OrthoDB" id="7628974at2"/>
<evidence type="ECO:0000256" key="3">
    <source>
        <dbReference type="ARBA" id="ARBA00023125"/>
    </source>
</evidence>
<sequence>MRMALHEKDSTALLFRRSHLTTIGHYRVQLRGEAGAAQRVVMRNSTRFSILGPVQIRTPVTEITVAAPRERILLALLLLREGQLVPVQQVISALWDTNPPTTARAQVHSCVSRLRQLLRRVGLPEELVITEPSGYRLKVGTDELDAAVFAARIERGRAAAADGDLAVARDELRAALALWRGRPLADVDSDAVRASAAHLEEQWTAAMSLCLDLELKLGAAEEILAEVADLVERYPHHEQFRGHLMTALARTGRRADALAVFRRGRAMLAEELGIEPGAELVELHRRILNGDVTLLLGPVEARDEPRRAARCLPRDIADFAGRADALGRIIAALSDERHAVLAIDGMAGTGKTTLAVRAAHAVSPQFPDGQLYLDLRGHSDRAPLDPGEALGALLRQLGVPAERVPAVLDDRAVLWRTELADRRVFVLLDNALDSAQVLPLLPGTAHTGVIITSRRRLGGLDGVQPVSLDVLPLEEGIELLERTVGARALADRACTTEVVELCGRLPLAVRLAGARLQHRPSWTVADLARRLRGADRRLPELAVDGRTLAAAFALSYQQLPVHLQRFFGLLGLHPAGDFEPAAAAAMAQLPVAEAEDLLEELVDVHLVEAPAAGRYRLHDLLRDYAAQLAADGDAAVDRLLDHYLHSVASANKFLELVDTRTVLRLDAPPPTAREFNGVAEARRWLERELPNVLGAARLASDLGRHRQICLMTRAVSPFLFGFGYGETQLDLYERAIAAAKTLPSPELEAESRNYLAAVYFRMGRMAEALSTLRLVTRIAEREGIPRLVGTALTNTAMLHSKLGRYADAIAAAEAAAALEMDEAPASLQFKINSTIGLVHTQAGNYEQALHANRRGLAVARRMGGLRAFGIMLGEIGLVHLHLGHLTVATAMLRRALVLKQHSVNQYGSAETLSKLGTAHRLQGRLADAVACQRAARSLMEQVADVSGQCLTANDLAITLRALGMHEEARQLNEEALAKTIRIGDRYEQARALAGLGRHEQAVMLFEELGVCDLSALSR</sequence>
<dbReference type="SMART" id="SM01043">
    <property type="entry name" value="BTAD"/>
    <property type="match status" value="1"/>
</dbReference>
<dbReference type="GO" id="GO:0043531">
    <property type="term" value="F:ADP binding"/>
    <property type="evidence" value="ECO:0007669"/>
    <property type="project" value="InterPro"/>
</dbReference>